<sequence>MADAAHVLLPARAVCARIAALMQALARADRQPDAAPGYLAALAAHFRWPGKPLPVAALLREHAAGDAAGASWLCADPAYVQPDINGARMLACGTLDLGGDEAEALARELKPVFGDSGALLETTTPARWHLRLPAGAALPAFATPEDVLGADLFEHLPQGPEGRRWRQLFNEAQVILHQHPVNVARRARGALPANSLWFWGGGALPAWVKSVLTLVASDDGVARALAARAGIGSEPPHPDLLARPRDGAALIDLERVAPDALARVWLPALLDALARGRVSELRFAFASGERFRLARWHRLRFWRRARASAS</sequence>
<dbReference type="EMBL" id="DF952378">
    <property type="protein sequence ID" value="GAN44193.1"/>
    <property type="molecule type" value="Genomic_DNA"/>
</dbReference>
<organism evidence="2">
    <name type="scientific">Mizugakiibacter sediminis</name>
    <dbReference type="NCBI Taxonomy" id="1475481"/>
    <lineage>
        <taxon>Bacteria</taxon>
        <taxon>Pseudomonadati</taxon>
        <taxon>Pseudomonadota</taxon>
        <taxon>Gammaproteobacteria</taxon>
        <taxon>Lysobacterales</taxon>
        <taxon>Rhodanobacteraceae</taxon>
        <taxon>Mizugakiibacter</taxon>
    </lineage>
</organism>
<dbReference type="EMBL" id="DF970239">
    <property type="protein sequence ID" value="GAP67045.1"/>
    <property type="molecule type" value="Genomic_DNA"/>
</dbReference>
<dbReference type="RefSeq" id="WP_062537603.1">
    <property type="nucleotide sequence ID" value="NZ_DF970239.1"/>
</dbReference>
<dbReference type="STRING" id="1475481.GCA_000953855_02408"/>
<evidence type="ECO:0000313" key="3">
    <source>
        <dbReference type="Proteomes" id="UP000253740"/>
    </source>
</evidence>
<dbReference type="OrthoDB" id="5295974at2"/>
<dbReference type="InterPro" id="IPR016631">
    <property type="entry name" value="Regulatory_RpfE"/>
</dbReference>
<evidence type="ECO:0000313" key="1">
    <source>
        <dbReference type="EMBL" id="GAN44193.1"/>
    </source>
</evidence>
<evidence type="ECO:0000313" key="2">
    <source>
        <dbReference type="EMBL" id="GAP67045.1"/>
    </source>
</evidence>
<gene>
    <name evidence="1" type="ORF">MBSD_0714</name>
    <name evidence="2" type="ORF">MBSD_n2361</name>
</gene>
<name>A0A0K8QQ58_9GAMM</name>
<dbReference type="AlphaFoldDB" id="A0A0K8QQ58"/>
<reference evidence="2" key="2">
    <citation type="submission" date="2015-08" db="EMBL/GenBank/DDBJ databases">
        <title>Complete DNA Sequence of Pseudomonas syringae pv. actinidiae, the Causal Agent of Kiwifruit Canker Disease.</title>
        <authorList>
            <person name="Rikkerink E.H.A."/>
            <person name="Fineran P.C."/>
        </authorList>
    </citation>
    <scope>NUCLEOTIDE SEQUENCE</scope>
    <source>
        <strain evidence="2">SkMP5</strain>
    </source>
</reference>
<dbReference type="PIRSF" id="PIRSF015283">
    <property type="entry name" value="Regulatory_RpfE"/>
    <property type="match status" value="1"/>
</dbReference>
<dbReference type="Proteomes" id="UP000253740">
    <property type="component" value="Unassembled WGS sequence"/>
</dbReference>
<reference evidence="1" key="1">
    <citation type="submission" date="2015-03" db="EMBL/GenBank/DDBJ databases">
        <title>Draft genome sequence of Mizugakiibacter sediminis skMP5.</title>
        <authorList>
            <person name="Watanabe T."/>
            <person name="Kojima H."/>
            <person name="Fukui M."/>
        </authorList>
    </citation>
    <scope>NUCLEOTIDE SEQUENCE</scope>
    <source>
        <strain evidence="1">SkMP5</strain>
    </source>
</reference>
<keyword evidence="3" id="KW-1185">Reference proteome</keyword>
<proteinExistence type="predicted"/>
<protein>
    <submittedName>
        <fullName evidence="1">Phosphoglycerate mutase</fullName>
    </submittedName>
</protein>
<dbReference type="HOGENOM" id="CLU_037503_0_0_6"/>
<accession>A0A0K8QQ58</accession>